<organism evidence="2 3">
    <name type="scientific">Tenacibaculum polynesiense</name>
    <dbReference type="NCBI Taxonomy" id="3137857"/>
    <lineage>
        <taxon>Bacteria</taxon>
        <taxon>Pseudomonadati</taxon>
        <taxon>Bacteroidota</taxon>
        <taxon>Flavobacteriia</taxon>
        <taxon>Flavobacteriales</taxon>
        <taxon>Flavobacteriaceae</taxon>
        <taxon>Tenacibaculum</taxon>
    </lineage>
</organism>
<comment type="caution">
    <text evidence="2">The sequence shown here is derived from an EMBL/GenBank/DDBJ whole genome shotgun (WGS) entry which is preliminary data.</text>
</comment>
<feature type="transmembrane region" description="Helical" evidence="1">
    <location>
        <begin position="26"/>
        <end position="47"/>
    </location>
</feature>
<evidence type="ECO:0000313" key="3">
    <source>
        <dbReference type="Proteomes" id="UP001497527"/>
    </source>
</evidence>
<sequence length="172" mass="20762">MFKKEENKTKLTMKKKKQLERIHKRFTIFLYISIIAVLLHFFIPSLIKNDEVVDNWTLFTGMGIGLWFFTDFKMLRINGYYIKSLLIAIGFFFYGYLFRYQYQEYGSDLNNVSFIYPLSLLIVQYPTRQLYKVIFNREPKVERNGKFADFLYTIILFFGFGVLPFILLDYLY</sequence>
<protein>
    <submittedName>
        <fullName evidence="2">Uncharacterized protein</fullName>
    </submittedName>
</protein>
<keyword evidence="3" id="KW-1185">Reference proteome</keyword>
<keyword evidence="1" id="KW-0812">Transmembrane</keyword>
<feature type="transmembrane region" description="Helical" evidence="1">
    <location>
        <begin position="109"/>
        <end position="126"/>
    </location>
</feature>
<reference evidence="2 3" key="1">
    <citation type="submission" date="2024-05" db="EMBL/GenBank/DDBJ databases">
        <authorList>
            <person name="Duchaud E."/>
        </authorList>
    </citation>
    <scope>NUCLEOTIDE SEQUENCE [LARGE SCALE GENOMIC DNA]</scope>
    <source>
        <strain evidence="2">Ena-SAMPLE-TAB-13-05-2024-13:56:06:370-140308</strain>
    </source>
</reference>
<feature type="transmembrane region" description="Helical" evidence="1">
    <location>
        <begin position="147"/>
        <end position="168"/>
    </location>
</feature>
<name>A0ABM9PEJ8_9FLAO</name>
<keyword evidence="1" id="KW-0472">Membrane</keyword>
<feature type="transmembrane region" description="Helical" evidence="1">
    <location>
        <begin position="81"/>
        <end position="97"/>
    </location>
</feature>
<evidence type="ECO:0000313" key="2">
    <source>
        <dbReference type="EMBL" id="CAL2104045.1"/>
    </source>
</evidence>
<dbReference type="EMBL" id="CAXJIO010000014">
    <property type="protein sequence ID" value="CAL2104045.1"/>
    <property type="molecule type" value="Genomic_DNA"/>
</dbReference>
<feature type="transmembrane region" description="Helical" evidence="1">
    <location>
        <begin position="53"/>
        <end position="69"/>
    </location>
</feature>
<dbReference type="Proteomes" id="UP001497527">
    <property type="component" value="Unassembled WGS sequence"/>
</dbReference>
<keyword evidence="1" id="KW-1133">Transmembrane helix</keyword>
<accession>A0ABM9PEJ8</accession>
<evidence type="ECO:0000256" key="1">
    <source>
        <dbReference type="SAM" id="Phobius"/>
    </source>
</evidence>
<proteinExistence type="predicted"/>
<gene>
    <name evidence="2" type="ORF">T190423A01A_50293</name>
</gene>